<evidence type="ECO:0000313" key="3">
    <source>
        <dbReference type="Proteomes" id="UP000799750"/>
    </source>
</evidence>
<name>A0A6A6R1X5_9PEZI</name>
<reference evidence="2" key="1">
    <citation type="journal article" date="2020" name="Stud. Mycol.">
        <title>101 Dothideomycetes genomes: a test case for predicting lifestyles and emergence of pathogens.</title>
        <authorList>
            <person name="Haridas S."/>
            <person name="Albert R."/>
            <person name="Binder M."/>
            <person name="Bloem J."/>
            <person name="Labutti K."/>
            <person name="Salamov A."/>
            <person name="Andreopoulos B."/>
            <person name="Baker S."/>
            <person name="Barry K."/>
            <person name="Bills G."/>
            <person name="Bluhm B."/>
            <person name="Cannon C."/>
            <person name="Castanera R."/>
            <person name="Culley D."/>
            <person name="Daum C."/>
            <person name="Ezra D."/>
            <person name="Gonzalez J."/>
            <person name="Henrissat B."/>
            <person name="Kuo A."/>
            <person name="Liang C."/>
            <person name="Lipzen A."/>
            <person name="Lutzoni F."/>
            <person name="Magnuson J."/>
            <person name="Mondo S."/>
            <person name="Nolan M."/>
            <person name="Ohm R."/>
            <person name="Pangilinan J."/>
            <person name="Park H.-J."/>
            <person name="Ramirez L."/>
            <person name="Alfaro M."/>
            <person name="Sun H."/>
            <person name="Tritt A."/>
            <person name="Yoshinaga Y."/>
            <person name="Zwiers L.-H."/>
            <person name="Turgeon B."/>
            <person name="Goodwin S."/>
            <person name="Spatafora J."/>
            <person name="Crous P."/>
            <person name="Grigoriev I."/>
        </authorList>
    </citation>
    <scope>NUCLEOTIDE SEQUENCE</scope>
    <source>
        <strain evidence="2">CBS 269.34</strain>
    </source>
</reference>
<organism evidence="2 3">
    <name type="scientific">Lophium mytilinum</name>
    <dbReference type="NCBI Taxonomy" id="390894"/>
    <lineage>
        <taxon>Eukaryota</taxon>
        <taxon>Fungi</taxon>
        <taxon>Dikarya</taxon>
        <taxon>Ascomycota</taxon>
        <taxon>Pezizomycotina</taxon>
        <taxon>Dothideomycetes</taxon>
        <taxon>Pleosporomycetidae</taxon>
        <taxon>Mytilinidiales</taxon>
        <taxon>Mytilinidiaceae</taxon>
        <taxon>Lophium</taxon>
    </lineage>
</organism>
<dbReference type="Proteomes" id="UP000799750">
    <property type="component" value="Unassembled WGS sequence"/>
</dbReference>
<dbReference type="EMBL" id="MU004185">
    <property type="protein sequence ID" value="KAF2498506.1"/>
    <property type="molecule type" value="Genomic_DNA"/>
</dbReference>
<proteinExistence type="predicted"/>
<dbReference type="InterPro" id="IPR002575">
    <property type="entry name" value="Aminoglycoside_PTrfase"/>
</dbReference>
<dbReference type="AlphaFoldDB" id="A0A6A6R1X5"/>
<evidence type="ECO:0000259" key="1">
    <source>
        <dbReference type="Pfam" id="PF01636"/>
    </source>
</evidence>
<dbReference type="PANTHER" id="PTHR21310:SF15">
    <property type="entry name" value="AMINOGLYCOSIDE PHOSPHOTRANSFERASE DOMAIN-CONTAINING PROTEIN"/>
    <property type="match status" value="1"/>
</dbReference>
<protein>
    <recommendedName>
        <fullName evidence="1">Aminoglycoside phosphotransferase domain-containing protein</fullName>
    </recommendedName>
</protein>
<dbReference type="Pfam" id="PF01636">
    <property type="entry name" value="APH"/>
    <property type="match status" value="1"/>
</dbReference>
<dbReference type="OrthoDB" id="5327538at2759"/>
<dbReference type="PANTHER" id="PTHR21310">
    <property type="entry name" value="AMINOGLYCOSIDE PHOSPHOTRANSFERASE-RELATED-RELATED"/>
    <property type="match status" value="1"/>
</dbReference>
<gene>
    <name evidence="2" type="ORF">BU16DRAFT_570967</name>
</gene>
<feature type="domain" description="Aminoglycoside phosphotransferase" evidence="1">
    <location>
        <begin position="101"/>
        <end position="315"/>
    </location>
</feature>
<dbReference type="SUPFAM" id="SSF56112">
    <property type="entry name" value="Protein kinase-like (PK-like)"/>
    <property type="match status" value="1"/>
</dbReference>
<evidence type="ECO:0000313" key="2">
    <source>
        <dbReference type="EMBL" id="KAF2498506.1"/>
    </source>
</evidence>
<dbReference type="InterPro" id="IPR051678">
    <property type="entry name" value="AGP_Transferase"/>
</dbReference>
<sequence>MAPITKRCPSTNWTSYDSWDYDGMKERLELFMSSIDKSALLKHVEQVTGKATTMSEPFSAGQFWCCFEFILSDESLVIARVRLPRHPESNERVSDESELYAIECEVATMQFVHERITSVPSPCLYAYATPGSQQATDVGACYMLIEGFYGNTLQDVKFDICDLPIQDQEHILTQWTSIQAELASFSFPTIGSIAQFTAETGPTIGKLASAAAEGFEAAGPFLSAHEYFTAVGNARYLEASKSAEDDDEEEADIYTVLGPFIFRDIVQHTDLFKGPGNTGPFHLNHMDMGTQNILVDDAFNFLAVIDWEFAQSAPVEVNHYPMPFPLISSDAEIEQILSSPGGVAHRNVQRHVKARASYRHSFEAAEEALAGKGRPLQRSIAETLDGPASRIYAALEKIAVFDGMGEELTREMVRLGFRLIGEDADEYVERMKTTMKES</sequence>
<keyword evidence="3" id="KW-1185">Reference proteome</keyword>
<accession>A0A6A6R1X5</accession>
<dbReference type="InterPro" id="IPR011009">
    <property type="entry name" value="Kinase-like_dom_sf"/>
</dbReference>